<keyword evidence="1" id="KW-0233">DNA recombination</keyword>
<dbReference type="InterPro" id="IPR002104">
    <property type="entry name" value="Integrase_catalytic"/>
</dbReference>
<protein>
    <recommendedName>
        <fullName evidence="2">Tyr recombinase domain-containing protein</fullName>
    </recommendedName>
</protein>
<comment type="caution">
    <text evidence="3">The sequence shown here is derived from an EMBL/GenBank/DDBJ whole genome shotgun (WGS) entry which is preliminary data.</text>
</comment>
<keyword evidence="4" id="KW-1185">Reference proteome</keyword>
<dbReference type="RefSeq" id="WP_211548529.1">
    <property type="nucleotide sequence ID" value="NZ_JAGTUF010000008.1"/>
</dbReference>
<gene>
    <name evidence="3" type="ORF">KEC16_10275</name>
</gene>
<evidence type="ECO:0000259" key="2">
    <source>
        <dbReference type="PROSITE" id="PS51898"/>
    </source>
</evidence>
<reference evidence="3 4" key="1">
    <citation type="submission" date="2021-04" db="EMBL/GenBank/DDBJ databases">
        <title>Magnetospirillum sulfuroxidans sp. nov., a facultative chemolithoautotrophic sulfur-oxidizing alphaproteobacterium isolated from freshwater sediment and proposals for Paramagetospirillum gen. nov., and Magnetospirillaceae fam. nov.</title>
        <authorList>
            <person name="Koziaeva V."/>
            <person name="Geelhoed J.S."/>
            <person name="Sorokin D.Y."/>
            <person name="Grouzdev D.S."/>
        </authorList>
    </citation>
    <scope>NUCLEOTIDE SEQUENCE [LARGE SCALE GENOMIC DNA]</scope>
    <source>
        <strain evidence="3 4">J10</strain>
    </source>
</reference>
<dbReference type="Proteomes" id="UP000680714">
    <property type="component" value="Unassembled WGS sequence"/>
</dbReference>
<name>A0ABS5ICE8_9PROT</name>
<accession>A0ABS5ICE8</accession>
<evidence type="ECO:0000256" key="1">
    <source>
        <dbReference type="ARBA" id="ARBA00023172"/>
    </source>
</evidence>
<dbReference type="Gene3D" id="1.10.443.10">
    <property type="entry name" value="Intergrase catalytic core"/>
    <property type="match status" value="1"/>
</dbReference>
<evidence type="ECO:0000313" key="3">
    <source>
        <dbReference type="EMBL" id="MBR9972103.1"/>
    </source>
</evidence>
<sequence>MNEKNDSAPFFAVRTLPTLSPPGALPFLFVADEVGDVALSREALSWANALTQTRSLSSIEQWVGTIGRLHDWYVIGWQARPLTTELLTDLVYSYLYFRLHGTIDPSGRTIVPSISWKPVRYETVQGEYSAIRSYVQHCNTAFGHIGLARRTTVINQSFIAQMLADKESSARDFFAHLNAHRERWRTYFDFADDMPRLAGGKRPIRSRVGFRQMMPIEEWVALIDAEKNLVFRGIWMLSAFGGLRISEILNMWQVDVLPASYRGRLFGFDDDTILVLRAHPCDSTYTTTVGDRRTTRRQHLATKYGRVPRPDSIVSSERAGWKGTVFANDDRLLLPVFWLDARMAELFADCVQQIMRFHQTQRTSASHPYLFVNMAARRDALGEPQKISNVEAAFERACRRVGLEPYRYGRSIHAGRHLYKWMAKEMLGLGPDAIQLIMGHASIESQDAYGRRAKEAADSIRMGQSKLETGRG</sequence>
<organism evidence="3 4">
    <name type="scientific">Magnetospirillum sulfuroxidans</name>
    <dbReference type="NCBI Taxonomy" id="611300"/>
    <lineage>
        <taxon>Bacteria</taxon>
        <taxon>Pseudomonadati</taxon>
        <taxon>Pseudomonadota</taxon>
        <taxon>Alphaproteobacteria</taxon>
        <taxon>Rhodospirillales</taxon>
        <taxon>Rhodospirillaceae</taxon>
        <taxon>Magnetospirillum</taxon>
    </lineage>
</organism>
<dbReference type="SUPFAM" id="SSF56349">
    <property type="entry name" value="DNA breaking-rejoining enzymes"/>
    <property type="match status" value="2"/>
</dbReference>
<proteinExistence type="predicted"/>
<evidence type="ECO:0000313" key="4">
    <source>
        <dbReference type="Proteomes" id="UP000680714"/>
    </source>
</evidence>
<feature type="domain" description="Tyr recombinase" evidence="2">
    <location>
        <begin position="209"/>
        <end position="462"/>
    </location>
</feature>
<dbReference type="InterPro" id="IPR011010">
    <property type="entry name" value="DNA_brk_join_enz"/>
</dbReference>
<dbReference type="PROSITE" id="PS51898">
    <property type="entry name" value="TYR_RECOMBINASE"/>
    <property type="match status" value="1"/>
</dbReference>
<dbReference type="InterPro" id="IPR013762">
    <property type="entry name" value="Integrase-like_cat_sf"/>
</dbReference>
<dbReference type="EMBL" id="JAGTUF010000008">
    <property type="protein sequence ID" value="MBR9972103.1"/>
    <property type="molecule type" value="Genomic_DNA"/>
</dbReference>